<proteinExistence type="predicted"/>
<feature type="transmembrane region" description="Helical" evidence="1">
    <location>
        <begin position="114"/>
        <end position="134"/>
    </location>
</feature>
<evidence type="ECO:0000313" key="3">
    <source>
        <dbReference type="Proteomes" id="UP001321908"/>
    </source>
</evidence>
<feature type="transmembrane region" description="Helical" evidence="1">
    <location>
        <begin position="84"/>
        <end position="102"/>
    </location>
</feature>
<dbReference type="RefSeq" id="WP_246922853.1">
    <property type="nucleotide sequence ID" value="NZ_CP140151.1"/>
</dbReference>
<name>A0ABZ0YBF2_9GAMM</name>
<dbReference type="EMBL" id="CP140151">
    <property type="protein sequence ID" value="WQH09387.1"/>
    <property type="molecule type" value="Genomic_DNA"/>
</dbReference>
<keyword evidence="1" id="KW-0812">Transmembrane</keyword>
<evidence type="ECO:0000313" key="2">
    <source>
        <dbReference type="EMBL" id="WQH09387.1"/>
    </source>
</evidence>
<organism evidence="2 3">
    <name type="scientific">Chromohalobacter canadensis</name>
    <dbReference type="NCBI Taxonomy" id="141389"/>
    <lineage>
        <taxon>Bacteria</taxon>
        <taxon>Pseudomonadati</taxon>
        <taxon>Pseudomonadota</taxon>
        <taxon>Gammaproteobacteria</taxon>
        <taxon>Oceanospirillales</taxon>
        <taxon>Halomonadaceae</taxon>
        <taxon>Chromohalobacter</taxon>
    </lineage>
</organism>
<evidence type="ECO:0000256" key="1">
    <source>
        <dbReference type="SAM" id="Phobius"/>
    </source>
</evidence>
<accession>A0ABZ0YBF2</accession>
<keyword evidence="3" id="KW-1185">Reference proteome</keyword>
<keyword evidence="1" id="KW-1133">Transmembrane helix</keyword>
<sequence length="674" mass="75755">MSDKRASSVYRLDAPMPLFGYCRRWSEPRHVRDVIVLLPLPFQRKASPAQETSQVRLEREGRNEIRRITAAVEKVPWSVSLMQILWTAGPVTLLGAWGGYLLGYGKAPTTENYVFFISYTVITGAAGILANLGYHLTQGRKAEKTSGQIEQVIKTLPELLLVTRDLIVESLEGDARRREAAAMLLRKHDLSPEGVELAAIELLDDRESARLIGQIDVYRRVGLHARIRDLVTQYRDTLEPQFNALYDTAPIATHLLRERFEGRAPDLHQGVPRDENFIERVMAAIEQDNDLLMTLQDVEEMMILAFELISGRKIPVLSFEYRGRWRLAQAFDNLEEARARQRIAQATGLSRLKALNVYLAEQSGTLVEDSASGLRAELLLERSVKAMDALAEQIVHLAQAVEVGQEERKRALRTKADILANAIQLYKSVSSAYEQVGRSHAQLIKSVDRWERITASLSDDTTRLRLGPGRRGLRIRERTIALDDEAKARVCKHLARYLNQTGITPRHHEAWRGAHRETQLSVGVDAAKRLAIEIFLALEPHVGLSQPATQRAINSSNAADFGQIEPNLSAAAKAALGASMVREVDTELSRAAESLALALVRHYRVELEPAAIEFLKRQYGARDSTLQMLSNINLTGRSDARNVSFLSHRPPAVGTPHRDWYRALVRARRLFGRR</sequence>
<dbReference type="Proteomes" id="UP001321908">
    <property type="component" value="Chromosome"/>
</dbReference>
<protein>
    <submittedName>
        <fullName evidence="2">Uncharacterized protein</fullName>
    </submittedName>
</protein>
<keyword evidence="1" id="KW-0472">Membrane</keyword>
<reference evidence="2 3" key="1">
    <citation type="submission" date="2023-11" db="EMBL/GenBank/DDBJ databases">
        <title>MicrobeMod: A computational toolkit for identifying prokaryotic methylation and restriction-modification with nanopore sequencing.</title>
        <authorList>
            <person name="Crits-Christoph A."/>
            <person name="Kang S.C."/>
            <person name="Lee H."/>
            <person name="Ostrov N."/>
        </authorList>
    </citation>
    <scope>NUCLEOTIDE SEQUENCE [LARGE SCALE GENOMIC DNA]</scope>
    <source>
        <strain evidence="2 3">ATCC 43984</strain>
    </source>
</reference>
<gene>
    <name evidence="2" type="ORF">SR908_01640</name>
</gene>